<keyword evidence="1" id="KW-0812">Transmembrane</keyword>
<keyword evidence="1" id="KW-1133">Transmembrane helix</keyword>
<dbReference type="AlphaFoldDB" id="A0A413SKF0"/>
<reference evidence="2 3" key="1">
    <citation type="submission" date="2018-08" db="EMBL/GenBank/DDBJ databases">
        <title>A genome reference for cultivated species of the human gut microbiota.</title>
        <authorList>
            <person name="Zou Y."/>
            <person name="Xue W."/>
            <person name="Luo G."/>
        </authorList>
    </citation>
    <scope>NUCLEOTIDE SEQUENCE [LARGE SCALE GENOMIC DNA]</scope>
    <source>
        <strain evidence="2 3">AM43-11</strain>
    </source>
</reference>
<accession>A0A413SKF0</accession>
<dbReference type="Proteomes" id="UP000284465">
    <property type="component" value="Unassembled WGS sequence"/>
</dbReference>
<feature type="transmembrane region" description="Helical" evidence="1">
    <location>
        <begin position="43"/>
        <end position="72"/>
    </location>
</feature>
<dbReference type="Pfam" id="PF04854">
    <property type="entry name" value="DUF624"/>
    <property type="match status" value="1"/>
</dbReference>
<evidence type="ECO:0000256" key="1">
    <source>
        <dbReference type="SAM" id="Phobius"/>
    </source>
</evidence>
<gene>
    <name evidence="2" type="ORF">DW927_07505</name>
</gene>
<feature type="transmembrane region" description="Helical" evidence="1">
    <location>
        <begin position="164"/>
        <end position="187"/>
    </location>
</feature>
<dbReference type="EMBL" id="QSFP01000006">
    <property type="protein sequence ID" value="RHA67982.1"/>
    <property type="molecule type" value="Genomic_DNA"/>
</dbReference>
<evidence type="ECO:0000313" key="3">
    <source>
        <dbReference type="Proteomes" id="UP000284465"/>
    </source>
</evidence>
<proteinExistence type="predicted"/>
<evidence type="ECO:0000313" key="2">
    <source>
        <dbReference type="EMBL" id="RHA67982.1"/>
    </source>
</evidence>
<dbReference type="InterPro" id="IPR006938">
    <property type="entry name" value="DUF624"/>
</dbReference>
<name>A0A413SKF0_9FIRM</name>
<protein>
    <submittedName>
        <fullName evidence="2">DUF624 domain-containing protein</fullName>
    </submittedName>
</protein>
<feature type="transmembrane region" description="Helical" evidence="1">
    <location>
        <begin position="93"/>
        <end position="113"/>
    </location>
</feature>
<feature type="transmembrane region" description="Helical" evidence="1">
    <location>
        <begin position="133"/>
        <end position="152"/>
    </location>
</feature>
<organism evidence="2 3">
    <name type="scientific">Roseburia intestinalis</name>
    <dbReference type="NCBI Taxonomy" id="166486"/>
    <lineage>
        <taxon>Bacteria</taxon>
        <taxon>Bacillati</taxon>
        <taxon>Bacillota</taxon>
        <taxon>Clostridia</taxon>
        <taxon>Lachnospirales</taxon>
        <taxon>Lachnospiraceae</taxon>
        <taxon>Roseburia</taxon>
    </lineage>
</organism>
<sequence>MQNKYLTDIYLAEFFSGKGTESMNSMFGPETKFFKVTNKIGNILLVSVLWLIGCIPVVTIGTSTIAMYYAMVKAVRCEEGYVSKEFIRSYRQNLKTGILLTVIFLVLAAVLWLDHSYTVKQISIMAGALEMVYLLLAFVIAGIVLYLFPVLSRFTMDAFSCFKLALFMVFKHLPTTILLLLIVTAGIVSALLIPVPMIFVMPGVCCYVGSFLMERILRKYMAKPETKEDEEKWYYR</sequence>
<keyword evidence="1" id="KW-0472">Membrane</keyword>
<comment type="caution">
    <text evidence="2">The sequence shown here is derived from an EMBL/GenBank/DDBJ whole genome shotgun (WGS) entry which is preliminary data.</text>
</comment>
<feature type="transmembrane region" description="Helical" evidence="1">
    <location>
        <begin position="193"/>
        <end position="213"/>
    </location>
</feature>